<feature type="domain" description="GFO/IDH/MocA-like oxidoreductase" evidence="2">
    <location>
        <begin position="142"/>
        <end position="251"/>
    </location>
</feature>
<dbReference type="EC" id="1.1.1.292" evidence="3"/>
<evidence type="ECO:0000259" key="1">
    <source>
        <dbReference type="Pfam" id="PF01408"/>
    </source>
</evidence>
<evidence type="ECO:0000313" key="3">
    <source>
        <dbReference type="EMBL" id="OOM07394.1"/>
    </source>
</evidence>
<keyword evidence="3" id="KW-0560">Oxidoreductase</keyword>
<dbReference type="RefSeq" id="WP_207651928.1">
    <property type="nucleotide sequence ID" value="NZ_LZYZ01000008.1"/>
</dbReference>
<dbReference type="Gene3D" id="3.30.360.10">
    <property type="entry name" value="Dihydrodipicolinate Reductase, domain 2"/>
    <property type="match status" value="1"/>
</dbReference>
<dbReference type="GO" id="GO:0033712">
    <property type="term" value="F:1,5-anhydro-D-fructose reductase (1,5-anhydro-D-mannitol-forming) activity"/>
    <property type="evidence" value="ECO:0007669"/>
    <property type="project" value="UniProtKB-EC"/>
</dbReference>
<feature type="domain" description="Gfo/Idh/MocA-like oxidoreductase N-terminal" evidence="1">
    <location>
        <begin position="6"/>
        <end position="124"/>
    </location>
</feature>
<evidence type="ECO:0000259" key="2">
    <source>
        <dbReference type="Pfam" id="PF22725"/>
    </source>
</evidence>
<dbReference type="SUPFAM" id="SSF55347">
    <property type="entry name" value="Glyceraldehyde-3-phosphate dehydrogenase-like, C-terminal domain"/>
    <property type="match status" value="1"/>
</dbReference>
<dbReference type="STRING" id="169679.CSACC_31780"/>
<evidence type="ECO:0000313" key="4">
    <source>
        <dbReference type="Proteomes" id="UP000191154"/>
    </source>
</evidence>
<dbReference type="GO" id="GO:0000166">
    <property type="term" value="F:nucleotide binding"/>
    <property type="evidence" value="ECO:0007669"/>
    <property type="project" value="InterPro"/>
</dbReference>
<dbReference type="InterPro" id="IPR055170">
    <property type="entry name" value="GFO_IDH_MocA-like_dom"/>
</dbReference>
<accession>A0A1S8MTB1</accession>
<dbReference type="Gene3D" id="3.40.50.720">
    <property type="entry name" value="NAD(P)-binding Rossmann-like Domain"/>
    <property type="match status" value="1"/>
</dbReference>
<gene>
    <name evidence="3" type="primary">afr_1</name>
    <name evidence="3" type="ORF">CLOSAC_39230</name>
</gene>
<dbReference type="InterPro" id="IPR036291">
    <property type="entry name" value="NAD(P)-bd_dom_sf"/>
</dbReference>
<dbReference type="InterPro" id="IPR000683">
    <property type="entry name" value="Gfo/Idh/MocA-like_OxRdtase_N"/>
</dbReference>
<protein>
    <submittedName>
        <fullName evidence="3">1,5-anhydro-D-fructose reductase</fullName>
        <ecNumber evidence="3">1.1.1.292</ecNumber>
    </submittedName>
</protein>
<dbReference type="Pfam" id="PF22725">
    <property type="entry name" value="GFO_IDH_MocA_C3"/>
    <property type="match status" value="1"/>
</dbReference>
<dbReference type="EMBL" id="LZYZ01000008">
    <property type="protein sequence ID" value="OOM07394.1"/>
    <property type="molecule type" value="Genomic_DNA"/>
</dbReference>
<name>A0A1S8MTB1_CLOSA</name>
<reference evidence="3 4" key="1">
    <citation type="submission" date="2016-05" db="EMBL/GenBank/DDBJ databases">
        <title>Microbial solvent formation.</title>
        <authorList>
            <person name="Poehlein A."/>
            <person name="Montoya Solano J.D."/>
            <person name="Flitsch S."/>
            <person name="Krabben P."/>
            <person name="Duerre P."/>
            <person name="Daniel R."/>
        </authorList>
    </citation>
    <scope>NUCLEOTIDE SEQUENCE [LARGE SCALE GENOMIC DNA]</scope>
    <source>
        <strain evidence="3 4">L1-8</strain>
    </source>
</reference>
<dbReference type="PANTHER" id="PTHR43054">
    <property type="match status" value="1"/>
</dbReference>
<dbReference type="Pfam" id="PF01408">
    <property type="entry name" value="GFO_IDH_MocA"/>
    <property type="match status" value="1"/>
</dbReference>
<organism evidence="3 4">
    <name type="scientific">Clostridium saccharobutylicum</name>
    <dbReference type="NCBI Taxonomy" id="169679"/>
    <lineage>
        <taxon>Bacteria</taxon>
        <taxon>Bacillati</taxon>
        <taxon>Bacillota</taxon>
        <taxon>Clostridia</taxon>
        <taxon>Eubacteriales</taxon>
        <taxon>Clostridiaceae</taxon>
        <taxon>Clostridium</taxon>
    </lineage>
</organism>
<dbReference type="AlphaFoldDB" id="A0A1S8MTB1"/>
<dbReference type="PANTHER" id="PTHR43054:SF1">
    <property type="entry name" value="SCYLLO-INOSITOL 2-DEHYDROGENASE (NADP(+)) IOLU"/>
    <property type="match status" value="1"/>
</dbReference>
<sequence>MRNEKIRFGIIGTSKITDEFLKASKKVNDFNLNAIYSRKEETAKEFALKYDVKNIFTNIEEMAKSNLIDAVYIASPNAFHYEQAKIFLSNKKHVFCEKSMASNSKEIAEMIDIAKKNNVLLMEGMKTTLMPNFLRMKEDIHKIGKIRRYFASYCQYSSRYDKYKEGIVLNAFKRELSNGATMDIGVYCIYPMICLFGLPKEIKANNFMLESGVDGQGSAILKYDDMDGIIIYSKIANSYLPSEIQGEDGSIIIDNIHNMSKITIEYRDGKSEVISTEQVEENMMYELEEFINLINANLFESKINSYENSLNTSKVMEEIRKQMGLVYPADLQELFKN</sequence>
<dbReference type="SUPFAM" id="SSF51735">
    <property type="entry name" value="NAD(P)-binding Rossmann-fold domains"/>
    <property type="match status" value="1"/>
</dbReference>
<comment type="caution">
    <text evidence="3">The sequence shown here is derived from an EMBL/GenBank/DDBJ whole genome shotgun (WGS) entry which is preliminary data.</text>
</comment>
<proteinExistence type="predicted"/>
<dbReference type="Proteomes" id="UP000191154">
    <property type="component" value="Unassembled WGS sequence"/>
</dbReference>